<evidence type="ECO:0000256" key="1">
    <source>
        <dbReference type="SAM" id="MobiDB-lite"/>
    </source>
</evidence>
<dbReference type="GO" id="GO:0005737">
    <property type="term" value="C:cytoplasm"/>
    <property type="evidence" value="ECO:0007669"/>
    <property type="project" value="TreeGrafter"/>
</dbReference>
<dbReference type="SUPFAM" id="SSF52087">
    <property type="entry name" value="CRAL/TRIO domain"/>
    <property type="match status" value="1"/>
</dbReference>
<dbReference type="InterPro" id="IPR036865">
    <property type="entry name" value="CRAL-TRIO_dom_sf"/>
</dbReference>
<dbReference type="AlphaFoldDB" id="A0A7S4BFZ7"/>
<dbReference type="SUPFAM" id="SSF46938">
    <property type="entry name" value="CRAL/TRIO N-terminal domain"/>
    <property type="match status" value="1"/>
</dbReference>
<evidence type="ECO:0000313" key="3">
    <source>
        <dbReference type="EMBL" id="CAE0764721.1"/>
    </source>
</evidence>
<sequence length="417" mass="46550">MTKAPKFSAEEIAALVESENACDFSPVQAKALDFMRTMLEQTVKEQPTLKPCAEFSADIRLMRFLRANAWDCNGAWKEYCEAIKFRRDRHMDSVRDQIVTANKAFFEGGSVLHNLYLHPASTKAQRVQPRMFTKPVAAIAPPPRSAPAHPAKTAPRTRLPARPRPAPQRAFHVTAKLIPAGGNTNQATNPVEVTAQYLHRTPDAEPRPEFEPEPELEPEPDPEPRPVPLPEPEREPQLHRGHEILLDRHGNLVMIECPGTIDYAGIFELGTAGWSESTIWHMEMRSLIIDELSRRSGKMKRVCSLLDFSGFKMSIATGLGASKSEKEGYKAWKQVASLISQAYPDTTYKNYVIGIAGGWLVNQMIQALAPKRSAKKFALLGDGEDAVKKVYADVEPINLPRRFGGELDNGDQWPAHK</sequence>
<dbReference type="InterPro" id="IPR051064">
    <property type="entry name" value="SEC14/CRAL-TRIO_domain"/>
</dbReference>
<dbReference type="SMART" id="SM00516">
    <property type="entry name" value="SEC14"/>
    <property type="match status" value="1"/>
</dbReference>
<dbReference type="PANTHER" id="PTHR23324">
    <property type="entry name" value="SEC14 RELATED PROTEIN"/>
    <property type="match status" value="1"/>
</dbReference>
<dbReference type="EMBL" id="HBIZ01027334">
    <property type="protein sequence ID" value="CAE0764721.1"/>
    <property type="molecule type" value="Transcribed_RNA"/>
</dbReference>
<feature type="region of interest" description="Disordered" evidence="1">
    <location>
        <begin position="203"/>
        <end position="235"/>
    </location>
</feature>
<feature type="region of interest" description="Disordered" evidence="1">
    <location>
        <begin position="137"/>
        <end position="166"/>
    </location>
</feature>
<reference evidence="3" key="1">
    <citation type="submission" date="2021-01" db="EMBL/GenBank/DDBJ databases">
        <authorList>
            <person name="Corre E."/>
            <person name="Pelletier E."/>
            <person name="Niang G."/>
            <person name="Scheremetjew M."/>
            <person name="Finn R."/>
            <person name="Kale V."/>
            <person name="Holt S."/>
            <person name="Cochrane G."/>
            <person name="Meng A."/>
            <person name="Brown T."/>
            <person name="Cohen L."/>
        </authorList>
    </citation>
    <scope>NUCLEOTIDE SEQUENCE</scope>
    <source>
        <strain evidence="3">CCMP645</strain>
    </source>
</reference>
<dbReference type="Gene3D" id="3.40.525.10">
    <property type="entry name" value="CRAL-TRIO lipid binding domain"/>
    <property type="match status" value="2"/>
</dbReference>
<proteinExistence type="predicted"/>
<evidence type="ECO:0000259" key="2">
    <source>
        <dbReference type="PROSITE" id="PS50191"/>
    </source>
</evidence>
<gene>
    <name evidence="3" type="ORF">PCAR00345_LOCUS17333</name>
</gene>
<organism evidence="3">
    <name type="scientific">Chrysotila carterae</name>
    <name type="common">Marine alga</name>
    <name type="synonym">Syracosphaera carterae</name>
    <dbReference type="NCBI Taxonomy" id="13221"/>
    <lineage>
        <taxon>Eukaryota</taxon>
        <taxon>Haptista</taxon>
        <taxon>Haptophyta</taxon>
        <taxon>Prymnesiophyceae</taxon>
        <taxon>Isochrysidales</taxon>
        <taxon>Isochrysidaceae</taxon>
        <taxon>Chrysotila</taxon>
    </lineage>
</organism>
<accession>A0A7S4BFZ7</accession>
<feature type="compositionally biased region" description="Low complexity" evidence="1">
    <location>
        <begin position="146"/>
        <end position="160"/>
    </location>
</feature>
<name>A0A7S4BFZ7_CHRCT</name>
<feature type="compositionally biased region" description="Acidic residues" evidence="1">
    <location>
        <begin position="211"/>
        <end position="221"/>
    </location>
</feature>
<dbReference type="PANTHER" id="PTHR23324:SF83">
    <property type="entry name" value="SEC14-LIKE PROTEIN 2"/>
    <property type="match status" value="1"/>
</dbReference>
<dbReference type="PROSITE" id="PS50191">
    <property type="entry name" value="CRAL_TRIO"/>
    <property type="match status" value="1"/>
</dbReference>
<dbReference type="InterPro" id="IPR001251">
    <property type="entry name" value="CRAL-TRIO_dom"/>
</dbReference>
<dbReference type="InterPro" id="IPR036273">
    <property type="entry name" value="CRAL/TRIO_N_dom_sf"/>
</dbReference>
<protein>
    <recommendedName>
        <fullName evidence="2">CRAL-TRIO domain-containing protein</fullName>
    </recommendedName>
</protein>
<feature type="domain" description="CRAL-TRIO" evidence="2">
    <location>
        <begin position="230"/>
        <end position="411"/>
    </location>
</feature>